<evidence type="ECO:0000256" key="6">
    <source>
        <dbReference type="ARBA" id="ARBA00022692"/>
    </source>
</evidence>
<sequence>MTYTYPAARRALHWIIAVLVLLMLPYGMIFTDFDNKPVIEGILGTGSFDVMYDLHKSTGILILCLMVIRIVLAFLQPKPPYRTPLTKAEKAGSGAVHGLLYALLVIMPVLGWVGVSAYRAPLPFYGLFQVPPIVAQNRPLAENAFELHELAAKIVIVLLIAHIGAALYHGFVKKDGLLRRMLG</sequence>
<dbReference type="GO" id="GO:0009055">
    <property type="term" value="F:electron transfer activity"/>
    <property type="evidence" value="ECO:0007669"/>
    <property type="project" value="InterPro"/>
</dbReference>
<evidence type="ECO:0000256" key="7">
    <source>
        <dbReference type="ARBA" id="ARBA00022723"/>
    </source>
</evidence>
<evidence type="ECO:0000256" key="1">
    <source>
        <dbReference type="ARBA" id="ARBA00001970"/>
    </source>
</evidence>
<keyword evidence="16" id="KW-1185">Reference proteome</keyword>
<evidence type="ECO:0000256" key="11">
    <source>
        <dbReference type="ARBA" id="ARBA00023136"/>
    </source>
</evidence>
<feature type="transmembrane region" description="Helical" evidence="13">
    <location>
        <begin position="96"/>
        <end position="118"/>
    </location>
</feature>
<dbReference type="InterPro" id="IPR016174">
    <property type="entry name" value="Di-haem_cyt_TM"/>
</dbReference>
<keyword evidence="9 13" id="KW-1133">Transmembrane helix</keyword>
<keyword evidence="5" id="KW-0349">Heme</keyword>
<keyword evidence="6 13" id="KW-0812">Transmembrane</keyword>
<evidence type="ECO:0000256" key="4">
    <source>
        <dbReference type="ARBA" id="ARBA00022475"/>
    </source>
</evidence>
<organism evidence="15 16">
    <name type="scientific">Pontivivens nitratireducens</name>
    <dbReference type="NCBI Taxonomy" id="2758038"/>
    <lineage>
        <taxon>Bacteria</taxon>
        <taxon>Pseudomonadati</taxon>
        <taxon>Pseudomonadota</taxon>
        <taxon>Alphaproteobacteria</taxon>
        <taxon>Rhodobacterales</taxon>
        <taxon>Paracoccaceae</taxon>
        <taxon>Pontivivens</taxon>
    </lineage>
</organism>
<keyword evidence="11 13" id="KW-0472">Membrane</keyword>
<comment type="cofactor">
    <cofactor evidence="1">
        <name>heme b</name>
        <dbReference type="ChEBI" id="CHEBI:60344"/>
    </cofactor>
</comment>
<evidence type="ECO:0000256" key="3">
    <source>
        <dbReference type="ARBA" id="ARBA00022448"/>
    </source>
</evidence>
<dbReference type="GO" id="GO:0046872">
    <property type="term" value="F:metal ion binding"/>
    <property type="evidence" value="ECO:0007669"/>
    <property type="project" value="UniProtKB-KW"/>
</dbReference>
<evidence type="ECO:0000256" key="10">
    <source>
        <dbReference type="ARBA" id="ARBA00023004"/>
    </source>
</evidence>
<keyword evidence="3" id="KW-0813">Transport</keyword>
<dbReference type="Pfam" id="PF01292">
    <property type="entry name" value="Ni_hydr_CYTB"/>
    <property type="match status" value="1"/>
</dbReference>
<accession>A0A6G7VPH3</accession>
<dbReference type="RefSeq" id="WP_166193213.1">
    <property type="nucleotide sequence ID" value="NZ_CP049811.1"/>
</dbReference>
<reference evidence="15 16" key="1">
    <citation type="submission" date="2020-03" db="EMBL/GenBank/DDBJ databases">
        <title>Complete genome sequence of Monaibacterium sp. ALG8 with diverse plasmids.</title>
        <authorList>
            <person name="Sun C."/>
        </authorList>
    </citation>
    <scope>NUCLEOTIDE SEQUENCE [LARGE SCALE GENOMIC DNA]</scope>
    <source>
        <strain evidence="15 16">ALG8</strain>
    </source>
</reference>
<evidence type="ECO:0000256" key="9">
    <source>
        <dbReference type="ARBA" id="ARBA00022989"/>
    </source>
</evidence>
<evidence type="ECO:0000256" key="12">
    <source>
        <dbReference type="ARBA" id="ARBA00037975"/>
    </source>
</evidence>
<feature type="transmembrane region" description="Helical" evidence="13">
    <location>
        <begin position="12"/>
        <end position="30"/>
    </location>
</feature>
<dbReference type="InterPro" id="IPR011577">
    <property type="entry name" value="Cyt_b561_bac/Ni-Hgenase"/>
</dbReference>
<protein>
    <submittedName>
        <fullName evidence="15">Cytochrome b</fullName>
    </submittedName>
</protein>
<evidence type="ECO:0000313" key="16">
    <source>
        <dbReference type="Proteomes" id="UP000500791"/>
    </source>
</evidence>
<feature type="transmembrane region" description="Helical" evidence="13">
    <location>
        <begin position="150"/>
        <end position="171"/>
    </location>
</feature>
<name>A0A6G7VPH3_9RHOB</name>
<dbReference type="PANTHER" id="PTHR30529">
    <property type="entry name" value="CYTOCHROME B561"/>
    <property type="match status" value="1"/>
</dbReference>
<evidence type="ECO:0000259" key="14">
    <source>
        <dbReference type="Pfam" id="PF01292"/>
    </source>
</evidence>
<keyword evidence="8" id="KW-0249">Electron transport</keyword>
<dbReference type="AlphaFoldDB" id="A0A6G7VPH3"/>
<evidence type="ECO:0000256" key="13">
    <source>
        <dbReference type="SAM" id="Phobius"/>
    </source>
</evidence>
<evidence type="ECO:0000256" key="5">
    <source>
        <dbReference type="ARBA" id="ARBA00022617"/>
    </source>
</evidence>
<dbReference type="Proteomes" id="UP000500791">
    <property type="component" value="Chromosome"/>
</dbReference>
<evidence type="ECO:0000313" key="15">
    <source>
        <dbReference type="EMBL" id="QIK41776.1"/>
    </source>
</evidence>
<dbReference type="SUPFAM" id="SSF81342">
    <property type="entry name" value="Transmembrane di-heme cytochromes"/>
    <property type="match status" value="1"/>
</dbReference>
<keyword evidence="10" id="KW-0408">Iron</keyword>
<dbReference type="GO" id="GO:0020037">
    <property type="term" value="F:heme binding"/>
    <property type="evidence" value="ECO:0007669"/>
    <property type="project" value="TreeGrafter"/>
</dbReference>
<dbReference type="EMBL" id="CP049811">
    <property type="protein sequence ID" value="QIK41776.1"/>
    <property type="molecule type" value="Genomic_DNA"/>
</dbReference>
<feature type="transmembrane region" description="Helical" evidence="13">
    <location>
        <begin position="57"/>
        <end position="75"/>
    </location>
</feature>
<dbReference type="InterPro" id="IPR052168">
    <property type="entry name" value="Cytochrome_b561_oxidase"/>
</dbReference>
<comment type="similarity">
    <text evidence="12">Belongs to the cytochrome b561 family.</text>
</comment>
<keyword evidence="7" id="KW-0479">Metal-binding</keyword>
<keyword evidence="4" id="KW-1003">Cell membrane</keyword>
<evidence type="ECO:0000256" key="8">
    <source>
        <dbReference type="ARBA" id="ARBA00022982"/>
    </source>
</evidence>
<dbReference type="KEGG" id="mon:G8E03_14045"/>
<dbReference type="GO" id="GO:0005886">
    <property type="term" value="C:plasma membrane"/>
    <property type="evidence" value="ECO:0007669"/>
    <property type="project" value="UniProtKB-SubCell"/>
</dbReference>
<gene>
    <name evidence="15" type="ORF">G8E03_14045</name>
</gene>
<feature type="domain" description="Cytochrome b561 bacterial/Ni-hydrogenase" evidence="14">
    <location>
        <begin position="5"/>
        <end position="183"/>
    </location>
</feature>
<dbReference type="GO" id="GO:0022904">
    <property type="term" value="P:respiratory electron transport chain"/>
    <property type="evidence" value="ECO:0007669"/>
    <property type="project" value="InterPro"/>
</dbReference>
<comment type="subcellular location">
    <subcellularLocation>
        <location evidence="2">Cell membrane</location>
        <topology evidence="2">Multi-pass membrane protein</topology>
    </subcellularLocation>
</comment>
<evidence type="ECO:0000256" key="2">
    <source>
        <dbReference type="ARBA" id="ARBA00004651"/>
    </source>
</evidence>
<dbReference type="Gene3D" id="1.20.950.20">
    <property type="entry name" value="Transmembrane di-heme cytochromes, Chain C"/>
    <property type="match status" value="1"/>
</dbReference>
<dbReference type="PANTHER" id="PTHR30529:SF1">
    <property type="entry name" value="CYTOCHROME B561 HOMOLOG 2"/>
    <property type="match status" value="1"/>
</dbReference>
<proteinExistence type="inferred from homology"/>